<dbReference type="Proteomes" id="UP000824782">
    <property type="component" value="Unassembled WGS sequence"/>
</dbReference>
<dbReference type="PANTHER" id="PTHR10127:SF899">
    <property type="entry name" value="ASTACIN-LIKE METALLOENDOPEPTIDASE-RELATED"/>
    <property type="match status" value="1"/>
</dbReference>
<keyword evidence="1 2" id="KW-0645">Protease</keyword>
<evidence type="ECO:0000259" key="3">
    <source>
        <dbReference type="PROSITE" id="PS51864"/>
    </source>
</evidence>
<dbReference type="PROSITE" id="PS51864">
    <property type="entry name" value="ASTACIN"/>
    <property type="match status" value="1"/>
</dbReference>
<keyword evidence="1 2" id="KW-0378">Hydrolase</keyword>
<feature type="binding site" evidence="1">
    <location>
        <position position="67"/>
    </location>
    <ligand>
        <name>Zn(2+)</name>
        <dbReference type="ChEBI" id="CHEBI:29105"/>
        <note>catalytic</note>
    </ligand>
</feature>
<gene>
    <name evidence="4" type="ORF">GDO81_007108</name>
</gene>
<reference evidence="4" key="1">
    <citation type="thesis" date="2020" institute="ProQuest LLC" country="789 East Eisenhower Parkway, Ann Arbor, MI, USA">
        <title>Comparative Genomics and Chromosome Evolution.</title>
        <authorList>
            <person name="Mudd A.B."/>
        </authorList>
    </citation>
    <scope>NUCLEOTIDE SEQUENCE</scope>
    <source>
        <strain evidence="4">237g6f4</strain>
        <tissue evidence="4">Blood</tissue>
    </source>
</reference>
<feature type="domain" description="Peptidase M12A" evidence="3">
    <location>
        <begin position="1"/>
        <end position="164"/>
    </location>
</feature>
<dbReference type="SMART" id="SM00235">
    <property type="entry name" value="ZnMc"/>
    <property type="match status" value="1"/>
</dbReference>
<dbReference type="Pfam" id="PF01400">
    <property type="entry name" value="Astacin"/>
    <property type="match status" value="1"/>
</dbReference>
<dbReference type="Gene3D" id="3.40.390.10">
    <property type="entry name" value="Collagenase (Catalytic Domain)"/>
    <property type="match status" value="1"/>
</dbReference>
<accession>A0AAV7C4Y3</accession>
<keyword evidence="5" id="KW-1185">Reference proteome</keyword>
<feature type="binding site" evidence="1">
    <location>
        <position position="73"/>
    </location>
    <ligand>
        <name>Zn(2+)</name>
        <dbReference type="ChEBI" id="CHEBI:29105"/>
        <note>catalytic</note>
    </ligand>
</feature>
<dbReference type="PANTHER" id="PTHR10127">
    <property type="entry name" value="DISCOIDIN, CUB, EGF, LAMININ , AND ZINC METALLOPROTEASE DOMAIN CONTAINING"/>
    <property type="match status" value="1"/>
</dbReference>
<keyword evidence="1 2" id="KW-0862">Zinc</keyword>
<sequence>MIETVMQEFETMTCIRFVNRSNEQDYLSIESGKGCWSYVGRNGGRQVLSLSVPSCIHYGLIPHELMHSLGFFHEHTREDRDNYIEVNWENIAPANKAIFNFDDGNHQDLPYDYNSIMHYDRYSFSKVPGQPVMVPKTNRTLSMGESPGMDNLDVMKINRLYKCGKDLSFCYLLKGNPSPGTLFSPLINNSQ</sequence>
<comment type="caution">
    <text evidence="4">The sequence shown here is derived from an EMBL/GenBank/DDBJ whole genome shotgun (WGS) entry which is preliminary data.</text>
</comment>
<name>A0AAV7C4Y3_ENGPU</name>
<dbReference type="AlphaFoldDB" id="A0AAV7C4Y3"/>
<keyword evidence="1 2" id="KW-0479">Metal-binding</keyword>
<dbReference type="InterPro" id="IPR006026">
    <property type="entry name" value="Peptidase_Metallo"/>
</dbReference>
<comment type="caution">
    <text evidence="1">Lacks conserved residue(s) required for the propagation of feature annotation.</text>
</comment>
<keyword evidence="1 2" id="KW-0482">Metalloprotease</keyword>
<evidence type="ECO:0000256" key="2">
    <source>
        <dbReference type="RuleBase" id="RU361183"/>
    </source>
</evidence>
<evidence type="ECO:0000256" key="1">
    <source>
        <dbReference type="PROSITE-ProRule" id="PRU01211"/>
    </source>
</evidence>
<dbReference type="GO" id="GO:0006508">
    <property type="term" value="P:proteolysis"/>
    <property type="evidence" value="ECO:0007669"/>
    <property type="project" value="UniProtKB-KW"/>
</dbReference>
<proteinExistence type="predicted"/>
<dbReference type="EMBL" id="WNYA01000003">
    <property type="protein sequence ID" value="KAG8580054.1"/>
    <property type="molecule type" value="Genomic_DNA"/>
</dbReference>
<organism evidence="4 5">
    <name type="scientific">Engystomops pustulosus</name>
    <name type="common">Tungara frog</name>
    <name type="synonym">Physalaemus pustulosus</name>
    <dbReference type="NCBI Taxonomy" id="76066"/>
    <lineage>
        <taxon>Eukaryota</taxon>
        <taxon>Metazoa</taxon>
        <taxon>Chordata</taxon>
        <taxon>Craniata</taxon>
        <taxon>Vertebrata</taxon>
        <taxon>Euteleostomi</taxon>
        <taxon>Amphibia</taxon>
        <taxon>Batrachia</taxon>
        <taxon>Anura</taxon>
        <taxon>Neobatrachia</taxon>
        <taxon>Hyloidea</taxon>
        <taxon>Leptodactylidae</taxon>
        <taxon>Leiuperinae</taxon>
        <taxon>Engystomops</taxon>
    </lineage>
</organism>
<protein>
    <recommendedName>
        <fullName evidence="2">Metalloendopeptidase</fullName>
        <ecNumber evidence="2">3.4.24.-</ecNumber>
    </recommendedName>
</protein>
<dbReference type="GO" id="GO:0008270">
    <property type="term" value="F:zinc ion binding"/>
    <property type="evidence" value="ECO:0007669"/>
    <property type="project" value="UniProtKB-UniRule"/>
</dbReference>
<evidence type="ECO:0000313" key="4">
    <source>
        <dbReference type="EMBL" id="KAG8580054.1"/>
    </source>
</evidence>
<dbReference type="SUPFAM" id="SSF55486">
    <property type="entry name" value="Metalloproteases ('zincins'), catalytic domain"/>
    <property type="match status" value="1"/>
</dbReference>
<dbReference type="EC" id="3.4.24.-" evidence="2"/>
<dbReference type="InterPro" id="IPR024079">
    <property type="entry name" value="MetalloPept_cat_dom_sf"/>
</dbReference>
<comment type="cofactor">
    <cofactor evidence="1 2">
        <name>Zn(2+)</name>
        <dbReference type="ChEBI" id="CHEBI:29105"/>
    </cofactor>
    <text evidence="1 2">Binds 1 zinc ion per subunit.</text>
</comment>
<feature type="active site" evidence="1">
    <location>
        <position position="64"/>
    </location>
</feature>
<evidence type="ECO:0000313" key="5">
    <source>
        <dbReference type="Proteomes" id="UP000824782"/>
    </source>
</evidence>
<dbReference type="InterPro" id="IPR001506">
    <property type="entry name" value="Peptidase_M12A"/>
</dbReference>
<dbReference type="PRINTS" id="PR00480">
    <property type="entry name" value="ASTACIN"/>
</dbReference>
<dbReference type="GO" id="GO:0004222">
    <property type="term" value="F:metalloendopeptidase activity"/>
    <property type="evidence" value="ECO:0007669"/>
    <property type="project" value="UniProtKB-UniRule"/>
</dbReference>
<feature type="binding site" evidence="1">
    <location>
        <position position="63"/>
    </location>
    <ligand>
        <name>Zn(2+)</name>
        <dbReference type="ChEBI" id="CHEBI:29105"/>
        <note>catalytic</note>
    </ligand>
</feature>